<keyword evidence="1" id="KW-1133">Transmembrane helix</keyword>
<gene>
    <name evidence="2" type="ORF">hbim_02198</name>
</gene>
<feature type="transmembrane region" description="Helical" evidence="1">
    <location>
        <begin position="125"/>
        <end position="147"/>
    </location>
</feature>
<dbReference type="Proteomes" id="UP001241092">
    <property type="component" value="Chromosome"/>
</dbReference>
<organism evidence="2 3">
    <name type="scientific">Mycolicibacterium mageritense</name>
    <name type="common">Mycobacterium mageritense</name>
    <dbReference type="NCBI Taxonomy" id="53462"/>
    <lineage>
        <taxon>Bacteria</taxon>
        <taxon>Bacillati</taxon>
        <taxon>Actinomycetota</taxon>
        <taxon>Actinomycetes</taxon>
        <taxon>Mycobacteriales</taxon>
        <taxon>Mycobacteriaceae</taxon>
        <taxon>Mycolicibacterium</taxon>
    </lineage>
</organism>
<accession>A0AAI8TTH5</accession>
<keyword evidence="1" id="KW-0472">Membrane</keyword>
<reference evidence="2" key="1">
    <citation type="submission" date="2023-03" db="EMBL/GenBank/DDBJ databases">
        <title>Draft genome sequence of a Mycolicibacterium mageritense strain H4_3_1 isolated from a hybrid biological-inorganic system reactor.</title>
        <authorList>
            <person name="Feng X."/>
            <person name="Kazama D."/>
            <person name="Sato K."/>
            <person name="Kobayashi H."/>
        </authorList>
    </citation>
    <scope>NUCLEOTIDE SEQUENCE</scope>
    <source>
        <strain evidence="2">H4_3_1</strain>
    </source>
</reference>
<evidence type="ECO:0000313" key="3">
    <source>
        <dbReference type="Proteomes" id="UP001241092"/>
    </source>
</evidence>
<dbReference type="EMBL" id="AP027452">
    <property type="protein sequence ID" value="BDY28267.1"/>
    <property type="molecule type" value="Genomic_DNA"/>
</dbReference>
<sequence>MSVSPADGGGGSRGLVEDAIKILLGSVPHGWSQLHVECLPSGAASAYVGLVGTTSHWLTVPSEAANALVQYLVRSTTGSPGAQRLVVDCFPDGRLSARTEPVPASSAGATQKVAGAQPAAWPKRLLIAVTAICLIAAAVVFTIGWRWSPPPEADIERLAPPPPRQQQAFDVISEWFRVLAVHDTARAQALSCANPSGTILNDIEALHGDYLGGIDHAEAIVDFRDDGAQVAAKVLLRTKPLTEREKEIVEQHQREGEGLTHRWIVLVDDGGEMKVCGSE</sequence>
<evidence type="ECO:0000313" key="2">
    <source>
        <dbReference type="EMBL" id="BDY28267.1"/>
    </source>
</evidence>
<keyword evidence="1" id="KW-0812">Transmembrane</keyword>
<dbReference type="AlphaFoldDB" id="A0AAI8TTH5"/>
<name>A0AAI8TTH5_MYCME</name>
<proteinExistence type="predicted"/>
<protein>
    <submittedName>
        <fullName evidence="2">Uncharacterized protein</fullName>
    </submittedName>
</protein>
<dbReference type="RefSeq" id="WP_286214787.1">
    <property type="nucleotide sequence ID" value="NZ_AP027452.1"/>
</dbReference>
<evidence type="ECO:0000256" key="1">
    <source>
        <dbReference type="SAM" id="Phobius"/>
    </source>
</evidence>